<keyword evidence="3" id="KW-1185">Reference proteome</keyword>
<dbReference type="OrthoDB" id="3638605at2"/>
<dbReference type="AlphaFoldDB" id="A0A3M0HQD7"/>
<keyword evidence="1" id="KW-1133">Transmembrane helix</keyword>
<gene>
    <name evidence="2" type="ORF">CTZ28_44315</name>
</gene>
<comment type="caution">
    <text evidence="2">The sequence shown here is derived from an EMBL/GenBank/DDBJ whole genome shotgun (WGS) entry which is preliminary data.</text>
</comment>
<organism evidence="2 3">
    <name type="scientific">Streptomyces shenzhenensis</name>
    <dbReference type="NCBI Taxonomy" id="943815"/>
    <lineage>
        <taxon>Bacteria</taxon>
        <taxon>Bacillati</taxon>
        <taxon>Actinomycetota</taxon>
        <taxon>Actinomycetes</taxon>
        <taxon>Kitasatosporales</taxon>
        <taxon>Streptomycetaceae</taxon>
        <taxon>Streptomyces</taxon>
    </lineage>
</organism>
<proteinExistence type="predicted"/>
<feature type="transmembrane region" description="Helical" evidence="1">
    <location>
        <begin position="54"/>
        <end position="76"/>
    </location>
</feature>
<accession>A0A3M0HQD7</accession>
<evidence type="ECO:0000256" key="1">
    <source>
        <dbReference type="SAM" id="Phobius"/>
    </source>
</evidence>
<protein>
    <submittedName>
        <fullName evidence="2">Uncharacterized protein</fullName>
    </submittedName>
</protein>
<reference evidence="2 3" key="1">
    <citation type="submission" date="2017-11" db="EMBL/GenBank/DDBJ databases">
        <title>Draft genome of actinobacteria isolated from guarana (Paullinia cupana (Mart.) Ducke.</title>
        <authorList>
            <person name="Siqueira K.A."/>
            <person name="Liotti R.G."/>
            <person name="Mendes T.A.O."/>
            <person name="Soares M.A."/>
        </authorList>
    </citation>
    <scope>NUCLEOTIDE SEQUENCE [LARGE SCALE GENOMIC DNA]</scope>
    <source>
        <strain evidence="2 3">193</strain>
    </source>
</reference>
<keyword evidence="1" id="KW-0472">Membrane</keyword>
<dbReference type="EMBL" id="PENI01000057">
    <property type="protein sequence ID" value="RMB79641.1"/>
    <property type="molecule type" value="Genomic_DNA"/>
</dbReference>
<evidence type="ECO:0000313" key="3">
    <source>
        <dbReference type="Proteomes" id="UP000270471"/>
    </source>
</evidence>
<keyword evidence="1" id="KW-0812">Transmembrane</keyword>
<dbReference type="Proteomes" id="UP000270471">
    <property type="component" value="Unassembled WGS sequence"/>
</dbReference>
<dbReference type="RefSeq" id="WP_121895507.1">
    <property type="nucleotide sequence ID" value="NZ_JBEXWZ010000148.1"/>
</dbReference>
<name>A0A3M0HQD7_9ACTN</name>
<evidence type="ECO:0000313" key="2">
    <source>
        <dbReference type="EMBL" id="RMB79641.1"/>
    </source>
</evidence>
<sequence>MTAQDHGILIPTAQMFQELRQLHDEVKSVRTGLMGLTEGRTDHENRIRSLERRVWTASGAATVLGAGAGILAQFLLR</sequence>